<dbReference type="PANTHER" id="PTHR43065:SF16">
    <property type="entry name" value="SENSORY HISTIDINE KINASE_PHOSPHATASE NTRB"/>
    <property type="match status" value="1"/>
</dbReference>
<evidence type="ECO:0000256" key="1">
    <source>
        <dbReference type="ARBA" id="ARBA00022553"/>
    </source>
</evidence>
<dbReference type="PROSITE" id="PS50109">
    <property type="entry name" value="HIS_KIN"/>
    <property type="match status" value="1"/>
</dbReference>
<dbReference type="InterPro" id="IPR005467">
    <property type="entry name" value="His_kinase_dom"/>
</dbReference>
<dbReference type="NCBIfam" id="NF008293">
    <property type="entry name" value="PRK11073.1"/>
    <property type="match status" value="1"/>
</dbReference>
<dbReference type="InterPro" id="IPR003661">
    <property type="entry name" value="HisK_dim/P_dom"/>
</dbReference>
<evidence type="ECO:0000256" key="3">
    <source>
        <dbReference type="ARBA" id="ARBA00022741"/>
    </source>
</evidence>
<dbReference type="InterPro" id="IPR003594">
    <property type="entry name" value="HATPase_dom"/>
</dbReference>
<sequence>RGAAQLLESELDNEEQKEYTQVIMREADRLRNLVDRMLGPNNLPQKQMINIHQVLEHVRSLVEAEGNETVQLVREYDPSIPDLCADSEQLIQAVLNLVRNAVQSGADRIILRSRTQRQVTIGQERYRLAVRLDIVDNGKGIDDTMKEQIFYPMVTGRPEGTGLGLSMAQTLVNQHNGIIEFVSEPGQTVFTLLLPLEEA</sequence>
<feature type="non-terminal residue" evidence="8">
    <location>
        <position position="1"/>
    </location>
</feature>
<dbReference type="SMART" id="SM00387">
    <property type="entry name" value="HATPase_c"/>
    <property type="match status" value="1"/>
</dbReference>
<keyword evidence="4" id="KW-0418">Kinase</keyword>
<name>A0A3B0YUL6_9ZZZZ</name>
<dbReference type="GO" id="GO:0005524">
    <property type="term" value="F:ATP binding"/>
    <property type="evidence" value="ECO:0007669"/>
    <property type="project" value="UniProtKB-KW"/>
</dbReference>
<gene>
    <name evidence="8" type="ORF">MNBD_GAMMA14-2463</name>
</gene>
<dbReference type="InterPro" id="IPR004358">
    <property type="entry name" value="Sig_transdc_His_kin-like_C"/>
</dbReference>
<keyword evidence="1" id="KW-0597">Phosphoprotein</keyword>
<evidence type="ECO:0000256" key="5">
    <source>
        <dbReference type="ARBA" id="ARBA00022840"/>
    </source>
</evidence>
<dbReference type="EC" id="2.7.13.3" evidence="8"/>
<dbReference type="PRINTS" id="PR00344">
    <property type="entry name" value="BCTRLSENSOR"/>
</dbReference>
<dbReference type="CDD" id="cd00082">
    <property type="entry name" value="HisKA"/>
    <property type="match status" value="1"/>
</dbReference>
<keyword evidence="6" id="KW-0902">Two-component regulatory system</keyword>
<dbReference type="InterPro" id="IPR036890">
    <property type="entry name" value="HATPase_C_sf"/>
</dbReference>
<dbReference type="InterPro" id="IPR036097">
    <property type="entry name" value="HisK_dim/P_sf"/>
</dbReference>
<dbReference type="Pfam" id="PF02518">
    <property type="entry name" value="HATPase_c"/>
    <property type="match status" value="1"/>
</dbReference>
<keyword evidence="3" id="KW-0547">Nucleotide-binding</keyword>
<dbReference type="Gene3D" id="3.30.565.10">
    <property type="entry name" value="Histidine kinase-like ATPase, C-terminal domain"/>
    <property type="match status" value="1"/>
</dbReference>
<evidence type="ECO:0000256" key="2">
    <source>
        <dbReference type="ARBA" id="ARBA00022679"/>
    </source>
</evidence>
<dbReference type="SUPFAM" id="SSF55874">
    <property type="entry name" value="ATPase domain of HSP90 chaperone/DNA topoisomerase II/histidine kinase"/>
    <property type="match status" value="1"/>
</dbReference>
<accession>A0A3B0YUL6</accession>
<organism evidence="8">
    <name type="scientific">hydrothermal vent metagenome</name>
    <dbReference type="NCBI Taxonomy" id="652676"/>
    <lineage>
        <taxon>unclassified sequences</taxon>
        <taxon>metagenomes</taxon>
        <taxon>ecological metagenomes</taxon>
    </lineage>
</organism>
<dbReference type="EMBL" id="UOFM01000024">
    <property type="protein sequence ID" value="VAW72584.1"/>
    <property type="molecule type" value="Genomic_DNA"/>
</dbReference>
<dbReference type="GO" id="GO:0000155">
    <property type="term" value="F:phosphorelay sensor kinase activity"/>
    <property type="evidence" value="ECO:0007669"/>
    <property type="project" value="InterPro"/>
</dbReference>
<dbReference type="AlphaFoldDB" id="A0A3B0YUL6"/>
<reference evidence="8" key="1">
    <citation type="submission" date="2018-06" db="EMBL/GenBank/DDBJ databases">
        <authorList>
            <person name="Zhirakovskaya E."/>
        </authorList>
    </citation>
    <scope>NUCLEOTIDE SEQUENCE</scope>
</reference>
<dbReference type="SUPFAM" id="SSF47384">
    <property type="entry name" value="Homodimeric domain of signal transducing histidine kinase"/>
    <property type="match status" value="1"/>
</dbReference>
<evidence type="ECO:0000313" key="8">
    <source>
        <dbReference type="EMBL" id="VAW72584.1"/>
    </source>
</evidence>
<evidence type="ECO:0000256" key="4">
    <source>
        <dbReference type="ARBA" id="ARBA00022777"/>
    </source>
</evidence>
<protein>
    <submittedName>
        <fullName evidence="8">Nitrogen regulation protein NtrB</fullName>
        <ecNumber evidence="8">2.7.13.3</ecNumber>
    </submittedName>
</protein>
<evidence type="ECO:0000256" key="6">
    <source>
        <dbReference type="ARBA" id="ARBA00023012"/>
    </source>
</evidence>
<keyword evidence="5" id="KW-0067">ATP-binding</keyword>
<evidence type="ECO:0000259" key="7">
    <source>
        <dbReference type="PROSITE" id="PS50109"/>
    </source>
</evidence>
<dbReference type="PANTHER" id="PTHR43065">
    <property type="entry name" value="SENSOR HISTIDINE KINASE"/>
    <property type="match status" value="1"/>
</dbReference>
<keyword evidence="2 8" id="KW-0808">Transferase</keyword>
<feature type="domain" description="Histidine kinase" evidence="7">
    <location>
        <begin position="1"/>
        <end position="198"/>
    </location>
</feature>
<proteinExistence type="predicted"/>
<dbReference type="Pfam" id="PF00512">
    <property type="entry name" value="HisKA"/>
    <property type="match status" value="1"/>
</dbReference>
<dbReference type="Gene3D" id="1.10.287.130">
    <property type="match status" value="1"/>
</dbReference>